<dbReference type="Proteomes" id="UP000036681">
    <property type="component" value="Unplaced"/>
</dbReference>
<accession>A0A9J2P729</accession>
<reference evidence="3" key="1">
    <citation type="submission" date="2023-03" db="UniProtKB">
        <authorList>
            <consortium name="WormBaseParasite"/>
        </authorList>
    </citation>
    <scope>IDENTIFICATION</scope>
</reference>
<keyword evidence="2" id="KW-1185">Reference proteome</keyword>
<name>A0A9J2P729_ASCLU</name>
<sequence length="348" mass="39281">MSSFDDYIAFECYRCCPLRVIIDSSTDAVDAAEILRQHSAMRSFTESVDSDLPPAPELPQSLDIDYQYPKRMTESETADTIVEVLMKSASKTASSDYDKTLGATQKYPMVVPGPGHVDAEQELHESLLQREEESSESDFEVRELKNDGTEAKNGPSKKTRTVDADHEALRREYSISAVQRPRPTTPTSWCAIENYVEESSSTASTHDKSVPPDAGARMRVSIPQKDGKQPGLRRRRSSMSWSDFYEAMATQIPPQARSASISGRESPMNNYDGDILEEDPRYKKMAPPKPVIHRLSSTDWENFEEDSKHFEFSSFLLFSNHFSPSRNSSHLLLVHSSLFFFSNDIFAH</sequence>
<evidence type="ECO:0000313" key="3">
    <source>
        <dbReference type="WBParaSite" id="ALUE_0000519301-mRNA-1"/>
    </source>
</evidence>
<protein>
    <submittedName>
        <fullName evidence="3">Uncharacterized protein</fullName>
    </submittedName>
</protein>
<dbReference type="WBParaSite" id="ALUE_0000519301-mRNA-1">
    <property type="protein sequence ID" value="ALUE_0000519301-mRNA-1"/>
    <property type="gene ID" value="ALUE_0000519301"/>
</dbReference>
<feature type="region of interest" description="Disordered" evidence="1">
    <location>
        <begin position="198"/>
        <end position="236"/>
    </location>
</feature>
<organism evidence="2 3">
    <name type="scientific">Ascaris lumbricoides</name>
    <name type="common">Giant roundworm</name>
    <dbReference type="NCBI Taxonomy" id="6252"/>
    <lineage>
        <taxon>Eukaryota</taxon>
        <taxon>Metazoa</taxon>
        <taxon>Ecdysozoa</taxon>
        <taxon>Nematoda</taxon>
        <taxon>Chromadorea</taxon>
        <taxon>Rhabditida</taxon>
        <taxon>Spirurina</taxon>
        <taxon>Ascaridomorpha</taxon>
        <taxon>Ascaridoidea</taxon>
        <taxon>Ascarididae</taxon>
        <taxon>Ascaris</taxon>
    </lineage>
</organism>
<evidence type="ECO:0000313" key="2">
    <source>
        <dbReference type="Proteomes" id="UP000036681"/>
    </source>
</evidence>
<proteinExistence type="predicted"/>
<dbReference type="AlphaFoldDB" id="A0A9J2P729"/>
<evidence type="ECO:0000256" key="1">
    <source>
        <dbReference type="SAM" id="MobiDB-lite"/>
    </source>
</evidence>
<feature type="compositionally biased region" description="Basic and acidic residues" evidence="1">
    <location>
        <begin position="139"/>
        <end position="150"/>
    </location>
</feature>
<feature type="region of interest" description="Disordered" evidence="1">
    <location>
        <begin position="127"/>
        <end position="163"/>
    </location>
</feature>